<evidence type="ECO:0000256" key="1">
    <source>
        <dbReference type="ARBA" id="ARBA00004496"/>
    </source>
</evidence>
<dbReference type="Proteomes" id="UP000799750">
    <property type="component" value="Unassembled WGS sequence"/>
</dbReference>
<dbReference type="InterPro" id="IPR016098">
    <property type="entry name" value="CAP/MinC_C"/>
</dbReference>
<feature type="domain" description="C-CAP/cofactor C-like" evidence="7">
    <location>
        <begin position="168"/>
        <end position="317"/>
    </location>
</feature>
<evidence type="ECO:0000256" key="2">
    <source>
        <dbReference type="ARBA" id="ARBA00008848"/>
    </source>
</evidence>
<dbReference type="InterPro" id="IPR027684">
    <property type="entry name" value="TBCC"/>
</dbReference>
<keyword evidence="3" id="KW-0963">Cytoplasm</keyword>
<sequence>MTSQPQTEVGLKERFFRYFQHEVTALQEQMERLSSTALAGGERNDAVDHCLAGIARLSHEVKDASSYIPAYDQRTYAEAIKALNDKLQKTRLAFAPRSKFAFKTAHKNPSAISLSSAAELAAQKTPRVPGYPSDTSTGPSSFAPTPLDAASPVDEKPEEGLYSKNAASTKAPTTVITISNHTNAHIVLPHSTSHTTTTGTVSNLRRCVADMSTPTSSANGHPFAGLTLRNIKNSLIVCGQVAGATHVTSVENSVVVAATRQFRMHGSKNVDVYLHSASRPIVEECEGVRFAPLPASYITEANAQSTNQWDQIDDFDWLQAEQSPHWSILPLEKRVEERVWKDVVPGGHSISLEDILKAVGV</sequence>
<accession>A0A6A6R6N8</accession>
<dbReference type="PANTHER" id="PTHR15139:SF0">
    <property type="entry name" value="TUBULIN-SPECIFIC CHAPERONE C"/>
    <property type="match status" value="1"/>
</dbReference>
<evidence type="ECO:0000256" key="4">
    <source>
        <dbReference type="ARBA" id="ARBA00022990"/>
    </source>
</evidence>
<dbReference type="PROSITE" id="PS51329">
    <property type="entry name" value="C_CAP_COFACTOR_C"/>
    <property type="match status" value="1"/>
</dbReference>
<dbReference type="PANTHER" id="PTHR15139">
    <property type="entry name" value="TUBULIN FOLDING COFACTOR C"/>
    <property type="match status" value="1"/>
</dbReference>
<reference evidence="8" key="1">
    <citation type="journal article" date="2020" name="Stud. Mycol.">
        <title>101 Dothideomycetes genomes: a test case for predicting lifestyles and emergence of pathogens.</title>
        <authorList>
            <person name="Haridas S."/>
            <person name="Albert R."/>
            <person name="Binder M."/>
            <person name="Bloem J."/>
            <person name="Labutti K."/>
            <person name="Salamov A."/>
            <person name="Andreopoulos B."/>
            <person name="Baker S."/>
            <person name="Barry K."/>
            <person name="Bills G."/>
            <person name="Bluhm B."/>
            <person name="Cannon C."/>
            <person name="Castanera R."/>
            <person name="Culley D."/>
            <person name="Daum C."/>
            <person name="Ezra D."/>
            <person name="Gonzalez J."/>
            <person name="Henrissat B."/>
            <person name="Kuo A."/>
            <person name="Liang C."/>
            <person name="Lipzen A."/>
            <person name="Lutzoni F."/>
            <person name="Magnuson J."/>
            <person name="Mondo S."/>
            <person name="Nolan M."/>
            <person name="Ohm R."/>
            <person name="Pangilinan J."/>
            <person name="Park H.-J."/>
            <person name="Ramirez L."/>
            <person name="Alfaro M."/>
            <person name="Sun H."/>
            <person name="Tritt A."/>
            <person name="Yoshinaga Y."/>
            <person name="Zwiers L.-H."/>
            <person name="Turgeon B."/>
            <person name="Goodwin S."/>
            <person name="Spatafora J."/>
            <person name="Crous P."/>
            <person name="Grigoriev I."/>
        </authorList>
    </citation>
    <scope>NUCLEOTIDE SEQUENCE</scope>
    <source>
        <strain evidence="8">CBS 269.34</strain>
    </source>
</reference>
<dbReference type="Pfam" id="PF16752">
    <property type="entry name" value="TBCC_N"/>
    <property type="match status" value="1"/>
</dbReference>
<dbReference type="Gene3D" id="1.20.58.1250">
    <property type="entry name" value="Tubulin Binding Cofactor C, N-terminal domain"/>
    <property type="match status" value="1"/>
</dbReference>
<dbReference type="InterPro" id="IPR031925">
    <property type="entry name" value="TBCC_N"/>
</dbReference>
<evidence type="ECO:0000259" key="7">
    <source>
        <dbReference type="PROSITE" id="PS51329"/>
    </source>
</evidence>
<dbReference type="InterPro" id="IPR017901">
    <property type="entry name" value="C-CAP_CF_C-like"/>
</dbReference>
<evidence type="ECO:0000313" key="8">
    <source>
        <dbReference type="EMBL" id="KAF2500072.1"/>
    </source>
</evidence>
<name>A0A6A6R6N8_9PEZI</name>
<dbReference type="InterPro" id="IPR038397">
    <property type="entry name" value="TBCC_N_sf"/>
</dbReference>
<dbReference type="FunFam" id="1.20.58.1250:FF:000002">
    <property type="entry name" value="Tubulin-specific chaperone c, putative"/>
    <property type="match status" value="1"/>
</dbReference>
<organism evidence="8 9">
    <name type="scientific">Lophium mytilinum</name>
    <dbReference type="NCBI Taxonomy" id="390894"/>
    <lineage>
        <taxon>Eukaryota</taxon>
        <taxon>Fungi</taxon>
        <taxon>Dikarya</taxon>
        <taxon>Ascomycota</taxon>
        <taxon>Pezizomycotina</taxon>
        <taxon>Dothideomycetes</taxon>
        <taxon>Pleosporomycetidae</taxon>
        <taxon>Mytilinidiales</taxon>
        <taxon>Mytilinidiaceae</taxon>
        <taxon>Lophium</taxon>
    </lineage>
</organism>
<keyword evidence="9" id="KW-1185">Reference proteome</keyword>
<dbReference type="Pfam" id="PF07986">
    <property type="entry name" value="TBCC"/>
    <property type="match status" value="1"/>
</dbReference>
<evidence type="ECO:0000256" key="3">
    <source>
        <dbReference type="ARBA" id="ARBA00022490"/>
    </source>
</evidence>
<dbReference type="GO" id="GO:0015631">
    <property type="term" value="F:tubulin binding"/>
    <property type="evidence" value="ECO:0007669"/>
    <property type="project" value="InterPro"/>
</dbReference>
<evidence type="ECO:0000256" key="5">
    <source>
        <dbReference type="ARBA" id="ARBA00026055"/>
    </source>
</evidence>
<feature type="region of interest" description="Disordered" evidence="6">
    <location>
        <begin position="123"/>
        <end position="157"/>
    </location>
</feature>
<gene>
    <name evidence="8" type="ORF">BU16DRAFT_522911</name>
</gene>
<dbReference type="GO" id="GO:0007021">
    <property type="term" value="P:tubulin complex assembly"/>
    <property type="evidence" value="ECO:0007669"/>
    <property type="project" value="TreeGrafter"/>
</dbReference>
<dbReference type="OrthoDB" id="194775at2759"/>
<dbReference type="InterPro" id="IPR012945">
    <property type="entry name" value="Tubulin-bd_cofactor_C_dom"/>
</dbReference>
<evidence type="ECO:0000256" key="6">
    <source>
        <dbReference type="SAM" id="MobiDB-lite"/>
    </source>
</evidence>
<feature type="compositionally biased region" description="Polar residues" evidence="6">
    <location>
        <begin position="133"/>
        <end position="143"/>
    </location>
</feature>
<comment type="subunit">
    <text evidence="5">Supercomplex made of cofactors A to E. Cofactors A and D function by capturing and stabilizing tubulin in a quasi-native conformation. Cofactor E binds to the cofactor D-tubulin complex; interaction with cofactor C then causes the release of tubulin polypeptides that are committed to the native state.</text>
</comment>
<comment type="subcellular location">
    <subcellularLocation>
        <location evidence="1">Cytoplasm</location>
    </subcellularLocation>
</comment>
<dbReference type="EMBL" id="MU004183">
    <property type="protein sequence ID" value="KAF2500072.1"/>
    <property type="molecule type" value="Genomic_DNA"/>
</dbReference>
<dbReference type="GO" id="GO:0005737">
    <property type="term" value="C:cytoplasm"/>
    <property type="evidence" value="ECO:0007669"/>
    <property type="project" value="UniProtKB-SubCell"/>
</dbReference>
<dbReference type="AlphaFoldDB" id="A0A6A6R6N8"/>
<proteinExistence type="inferred from homology"/>
<keyword evidence="4" id="KW-0007">Acetylation</keyword>
<dbReference type="GO" id="GO:0007023">
    <property type="term" value="P:post-chaperonin tubulin folding pathway"/>
    <property type="evidence" value="ECO:0007669"/>
    <property type="project" value="InterPro"/>
</dbReference>
<protein>
    <submittedName>
        <fullName evidence="8">Tubulin-specific chaperone c</fullName>
    </submittedName>
</protein>
<dbReference type="Gene3D" id="2.160.20.70">
    <property type="match status" value="1"/>
</dbReference>
<comment type="similarity">
    <text evidence="2">Belongs to the TBCC family.</text>
</comment>
<evidence type="ECO:0000313" key="9">
    <source>
        <dbReference type="Proteomes" id="UP000799750"/>
    </source>
</evidence>